<proteinExistence type="predicted"/>
<keyword evidence="1" id="KW-0732">Signal</keyword>
<evidence type="ECO:0000313" key="4">
    <source>
        <dbReference type="Proteomes" id="UP001216139"/>
    </source>
</evidence>
<accession>A0ABY7TBP8</accession>
<evidence type="ECO:0000313" key="3">
    <source>
        <dbReference type="EMBL" id="WCT13743.1"/>
    </source>
</evidence>
<feature type="chain" id="PRO_5047548970" evidence="1">
    <location>
        <begin position="24"/>
        <end position="195"/>
    </location>
</feature>
<dbReference type="InterPro" id="IPR021255">
    <property type="entry name" value="DUF2807"/>
</dbReference>
<keyword evidence="4" id="KW-1185">Reference proteome</keyword>
<feature type="signal peptide" evidence="1">
    <location>
        <begin position="1"/>
        <end position="23"/>
    </location>
</feature>
<dbReference type="Gene3D" id="2.160.20.120">
    <property type="match status" value="1"/>
</dbReference>
<feature type="domain" description="Putative auto-transporter adhesin head GIN" evidence="2">
    <location>
        <begin position="37"/>
        <end position="168"/>
    </location>
</feature>
<reference evidence="3 4" key="1">
    <citation type="submission" date="2023-02" db="EMBL/GenBank/DDBJ databases">
        <title>Genome sequence of Mucilaginibacter jinjuensis strain KACC 16571.</title>
        <authorList>
            <person name="Kim S."/>
            <person name="Heo J."/>
            <person name="Kwon S.-W."/>
        </authorList>
    </citation>
    <scope>NUCLEOTIDE SEQUENCE [LARGE SCALE GENOMIC DNA]</scope>
    <source>
        <strain evidence="3 4">KACC 16571</strain>
    </source>
</reference>
<name>A0ABY7TBP8_9SPHI</name>
<evidence type="ECO:0000256" key="1">
    <source>
        <dbReference type="SAM" id="SignalP"/>
    </source>
</evidence>
<dbReference type="Pfam" id="PF10988">
    <property type="entry name" value="DUF2807"/>
    <property type="match status" value="1"/>
</dbReference>
<organism evidence="3 4">
    <name type="scientific">Mucilaginibacter jinjuensis</name>
    <dbReference type="NCBI Taxonomy" id="1176721"/>
    <lineage>
        <taxon>Bacteria</taxon>
        <taxon>Pseudomonadati</taxon>
        <taxon>Bacteroidota</taxon>
        <taxon>Sphingobacteriia</taxon>
        <taxon>Sphingobacteriales</taxon>
        <taxon>Sphingobacteriaceae</taxon>
        <taxon>Mucilaginibacter</taxon>
    </lineage>
</organism>
<gene>
    <name evidence="3" type="ORF">PQO05_07320</name>
</gene>
<protein>
    <submittedName>
        <fullName evidence="3">DUF2807 domain-containing protein</fullName>
    </submittedName>
</protein>
<dbReference type="RefSeq" id="WP_273632050.1">
    <property type="nucleotide sequence ID" value="NZ_CP117167.1"/>
</dbReference>
<sequence length="195" mass="21614">MKIKILSLITMLIVLGSTSKTFANNNATLLKEKAAISKIEVRGNVELYISDAPSDQIKVYNKYYSESALVQSQNGVLRIASYTNEKLIVWVSSSDLRSVSAYDNSVVKSFGHLSKIEFNVDLHNQAEANLNLDTYAATLTVKDNAKVSMSGSTQDLNLHYDNQTNVIRNAFIVQHLYEARPSFTAAVESNNILSM</sequence>
<dbReference type="EMBL" id="CP117167">
    <property type="protein sequence ID" value="WCT13743.1"/>
    <property type="molecule type" value="Genomic_DNA"/>
</dbReference>
<evidence type="ECO:0000259" key="2">
    <source>
        <dbReference type="Pfam" id="PF10988"/>
    </source>
</evidence>
<dbReference type="Proteomes" id="UP001216139">
    <property type="component" value="Chromosome"/>
</dbReference>